<gene>
    <name evidence="6" type="ORF">FKV23_12605</name>
</gene>
<dbReference type="InterPro" id="IPR054215">
    <property type="entry name" value="DUF6923"/>
</dbReference>
<dbReference type="InterPro" id="IPR001434">
    <property type="entry name" value="OmcB-like_DUF11"/>
</dbReference>
<dbReference type="SUPFAM" id="SSF49401">
    <property type="entry name" value="Bacterial adhesins"/>
    <property type="match status" value="1"/>
</dbReference>
<feature type="region of interest" description="Disordered" evidence="4">
    <location>
        <begin position="387"/>
        <end position="412"/>
    </location>
</feature>
<comment type="subcellular location">
    <subcellularLocation>
        <location evidence="1">Membrane</location>
    </subcellularLocation>
</comment>
<protein>
    <submittedName>
        <fullName evidence="6">DUF11 domain-containing protein</fullName>
    </submittedName>
</protein>
<keyword evidence="7" id="KW-1185">Reference proteome</keyword>
<organism evidence="6 7">
    <name type="scientific">Marilutibacter alkalisoli</name>
    <dbReference type="NCBI Taxonomy" id="2591633"/>
    <lineage>
        <taxon>Bacteria</taxon>
        <taxon>Pseudomonadati</taxon>
        <taxon>Pseudomonadota</taxon>
        <taxon>Gammaproteobacteria</taxon>
        <taxon>Lysobacterales</taxon>
        <taxon>Lysobacteraceae</taxon>
        <taxon>Marilutibacter</taxon>
    </lineage>
</organism>
<dbReference type="InterPro" id="IPR006665">
    <property type="entry name" value="OmpA-like"/>
</dbReference>
<dbReference type="RefSeq" id="WP_141624158.1">
    <property type="nucleotide sequence ID" value="NZ_CP041242.1"/>
</dbReference>
<evidence type="ECO:0000256" key="1">
    <source>
        <dbReference type="ARBA" id="ARBA00004370"/>
    </source>
</evidence>
<dbReference type="Pfam" id="PF01345">
    <property type="entry name" value="DUF11"/>
    <property type="match status" value="5"/>
</dbReference>
<keyword evidence="2 3" id="KW-0472">Membrane</keyword>
<feature type="domain" description="OmpA-like" evidence="5">
    <location>
        <begin position="2836"/>
        <end position="2944"/>
    </location>
</feature>
<evidence type="ECO:0000313" key="7">
    <source>
        <dbReference type="Proteomes" id="UP000317199"/>
    </source>
</evidence>
<dbReference type="SUPFAM" id="SSF101898">
    <property type="entry name" value="NHL repeat"/>
    <property type="match status" value="1"/>
</dbReference>
<dbReference type="InterPro" id="IPR047589">
    <property type="entry name" value="DUF11_rpt"/>
</dbReference>
<dbReference type="Gene3D" id="2.60.40.10">
    <property type="entry name" value="Immunoglobulins"/>
    <property type="match status" value="11"/>
</dbReference>
<dbReference type="InterPro" id="IPR013783">
    <property type="entry name" value="Ig-like_fold"/>
</dbReference>
<evidence type="ECO:0000256" key="3">
    <source>
        <dbReference type="PROSITE-ProRule" id="PRU00473"/>
    </source>
</evidence>
<reference evidence="6 7" key="1">
    <citation type="submission" date="2019-06" db="EMBL/GenBank/DDBJ databases">
        <title>Lysobacter alkalisoli sp. nov. isolated from saline-alkali soil.</title>
        <authorList>
            <person name="Sun J.-Q."/>
            <person name="Xu L."/>
        </authorList>
    </citation>
    <scope>NUCLEOTIDE SEQUENCE [LARGE SCALE GENOMIC DNA]</scope>
    <source>
        <strain evidence="6 7">SJ-36</strain>
    </source>
</reference>
<evidence type="ECO:0000256" key="4">
    <source>
        <dbReference type="SAM" id="MobiDB-lite"/>
    </source>
</evidence>
<dbReference type="Proteomes" id="UP000317199">
    <property type="component" value="Chromosome"/>
</dbReference>
<sequence length="2944" mass="294738">MAGLLIGMPALAQTSVTNTATITAPAGVVDSNPNNDSDDALISVTAPQPDFGSCDATMYLTQADGGPPTTLIQFDTSSNPFVYTPLGSAAGFEYNATAFNPLDNYLYAARWNGSQHELLRIGSDGSAEVVGPITGGGINTSSNGLNTGEIGPDGTYYVKRAENTNQAWRVDLATQTATLITLSQSVWLGDWAWHNGLLYGHSHETGLLYAIDPTTGAVAAVGATGIVGVPFGAMFGASNGVYGGNNGGGFYQFDLTTGAATLISDSPGASLNDGAKCATTSLEFPADLAIDKDDGSDTYVPGEDVVYTIVVSNLGPFGVSGATVSDPLPAGITTASWTCGSATGGGSCGVANGTGAIVDVPVNLPADATVTFTLTMAVPADFTGELTNTATVTSPDGSPDPNPANNTDSDTNTVEPAVVTVEKTAAPVPGTTVTVGQTLTYTLTATVAGGPTSDVVTLTDTLSAGLTFGAVTDAGSFICSGALQCTLPAGTAPGTYAVTYTAIVDLGATGTVSNSVVAEGGDDPTCGTCTTGHPVQPSFGTCDATMYLAQDVPTRLFRFDTSSNPFIVDPVGPATGAQYNAIAISPIDNYMYGMLLSASTPGTIARIGSDGSVQDLGPVAGLGVNSVSGEIGPDGTYYVVAGGVLYRIDIPTMTATSVTLSQNIGSLDLAWHNGLLYTAVDSSNLYAIDPANGNVTTIGLTGTTGPFGGMFGATNGVFGSNNNGGFYRFDLTTGQATLISDLQGSGSNDGALCVDAALEFPADLAIDKDDGSDTYVPGEEVVYTIVVSNLGPFGVSAATVNDPLPAGITTASWTCGNATGGGTCGVASGTGAIVGAPVNLPADATVTFMLTMAVPADFTGELTNTATVTSPDGSPDPNPDNNTDSDTDTPEFPTIGTAKTADPAAGGQVQAGQAITYTLTVTVAQAPTTEPFVLTDTLGTGLTFGEVTDAGDFSCTGALECTLPAGTLPGTYALSYTATVDADATGTLANSVVGTGGGDDDPECDPCVTEHEVGPPVISVAKSADPADGSTVQPGDTLSYTLTATIADAATTEPLVLTDTLGTGLTFGAVTDPGVFTCTGALQCTLPAGTVPGIYALTYTATVNADATGNVGNSVVASGGGGDPECVPCETEHEVEPPTIAVVKSADPANGSTVQPGQTLTYTLTATITTSATIEPLVLTDTLGAGLTFGAVTDPGVFACSGELTCTLPTGTLPGVYAVSYTAMVNADATGNVGNSVVASGGDPECVPCETDHEVEPPTIAVAKSADPASGSQVQPGDTLTYTLTATITTSATIEPLVLTDTLGAGLTFGAVTDAGAFACNGELICTLPTGTLPGVYAVTYTATVNADATGNVGNSVVASGGDPECVPCETDHEVEPATIAVVKSADPASGSQVQPGDTLTYTLTATIATSVTTEPLVLTDTLGAGLTFGAVTDAGAFACSGELTCSLPAGTAPGTYAVSYTATVNTDATGNVGNSVVASGGDPACAPCETEHEVEPPTIAVVKNADPASGSQVQPGDTLTYTLTVTITTSATTEPLVLTDTLGAGLTFGAVTDAGAFACNGELICTLPTGTLPGVYAVTYTATVNADATGNVGNSVVASGGGGDPECVPCETEHEVEPPTIAVAKSADPASGSQVQPGDTLTYTLTATIVTSTTTEPLVLTDTLGSGLTFGAVTDAGAFACNGELTCTLPAGTLPGMYAVTYTATVDADATGNVGNSVVASGGGGGDDPECVPCETDHEVEPPTITVAKTADPADGSTVQPGQTLTYTLTATIATSATTEPLVLSDTLGAGLTFGEVTDAGAFACNGELTCTLPAGTLPGTYAVTYTATVDADATGNVGNSVVASGGGGGDDPECVPCETEHEIEPPTIAVAKSADPADGNTVQPGDTLTYTLTATIATSATTEPLVLTDTLGAGLTFGAVTDAGAFACNGELICTLPTGTLPGTYAVTYTATVNADATGNVGNSVVASGGGGDPECLPCETNHDVEPPTITIVKSADPAVGVEVRPGDTLTYTLTATVATSVTTEPLLLTDTLGAGLTFGEVTAAGAFACSGELLCTLPAGTAPGVYAVSYTATVNADATGSVGNSVVATGGGGDEDPECAPCETEHGVELPSLTIAKTSDPGDGAEVNAGDVITYTLTVTVATSATTAPFVLTDTLGGGQTLLADAITLPEGGSCEATDEGLTCTLAEGTLPGSYAFTYQTQVNPDAVGAVGNSVVGEGGGDPDPECAPCTTEHPLAEPVVTIAKTSHPGDGAEVSVGETLVYTLTVTIENAAIAMPVQLNDTPGAGLTVGELPAGCSGGSDGIVCTVEAGTVPGVYTFSYPATVNADATGEVTNAVVSEYGGTTEPVCQPCGTSHRLLSDAELRIVKTAGVRSARIGDLIRYTLTVENVGVVNLVGGTVVDTPPAGFSYVEGSMSVVDGDGAFTLAPGRHPLQIGGIDIAVGERATIVYLLRVGAGVRHGTQVNSAVAQNGAGHPISNIATAQVTIEADPLLDDSLIFGTVFDDRDGDGWQDNAALSGVQVQGGFAPGAYIAGSTTIDRGAGMAPVADASAPLLHGIDVGEIAARQSEADPAEAHQVVIRQRLTEAAFTNDFVLTSDQGVTVRMDAEGRTTVERSGEAAKGLNAAEPTVERRIAQGEGGVVVDYVIGNAGIDERGIPGVRIASVEGLLIETDQYGRYHLVDVQGGERGYRNFILKVDPSTLPPGTVFTTDNPRVRRITPGLPVRFDFGVQLPAEPIPGGSEQVELELGEVIFAPGSAEVRAEYRPAIAKMAEQVNAYGGGEVVITANGDSEALAFDRASAVRELLLSQVAPENRRALTVNVRTDVDGALVAGVTEGGALLGTVLFDTDKSEIRPEFEPLLDRVAARLEGMGGGAVAVVGHTDVRGSHAYNAALGMRRARAVYEALAERLSPDIRERVRVESSDDPTAPVGQDGEWKGAGS</sequence>
<dbReference type="PANTHER" id="PTHR34819">
    <property type="entry name" value="LARGE CYSTEINE-RICH PERIPLASMIC PROTEIN OMCB"/>
    <property type="match status" value="1"/>
</dbReference>
<dbReference type="PANTHER" id="PTHR34819:SF3">
    <property type="entry name" value="CELL SURFACE PROTEIN"/>
    <property type="match status" value="1"/>
</dbReference>
<dbReference type="EMBL" id="CP041242">
    <property type="protein sequence ID" value="QDH70826.1"/>
    <property type="molecule type" value="Genomic_DNA"/>
</dbReference>
<evidence type="ECO:0000256" key="2">
    <source>
        <dbReference type="ARBA" id="ARBA00023136"/>
    </source>
</evidence>
<dbReference type="PROSITE" id="PS51123">
    <property type="entry name" value="OMPA_2"/>
    <property type="match status" value="1"/>
</dbReference>
<dbReference type="Pfam" id="PF21959">
    <property type="entry name" value="DUF6923"/>
    <property type="match status" value="2"/>
</dbReference>
<feature type="compositionally biased region" description="Polar residues" evidence="4">
    <location>
        <begin position="403"/>
        <end position="412"/>
    </location>
</feature>
<dbReference type="GO" id="GO:0016020">
    <property type="term" value="C:membrane"/>
    <property type="evidence" value="ECO:0007669"/>
    <property type="project" value="UniProtKB-SubCell"/>
</dbReference>
<feature type="compositionally biased region" description="Polar residues" evidence="4">
    <location>
        <begin position="387"/>
        <end position="396"/>
    </location>
</feature>
<dbReference type="Pfam" id="PF00691">
    <property type="entry name" value="OmpA"/>
    <property type="match status" value="1"/>
</dbReference>
<dbReference type="InterPro" id="IPR051172">
    <property type="entry name" value="Chlamydia_OmcB"/>
</dbReference>
<accession>A0A514BTX5</accession>
<dbReference type="CDD" id="cd07185">
    <property type="entry name" value="OmpA_C-like"/>
    <property type="match status" value="1"/>
</dbReference>
<dbReference type="PRINTS" id="PR01021">
    <property type="entry name" value="OMPADOMAIN"/>
</dbReference>
<dbReference type="InterPro" id="IPR036737">
    <property type="entry name" value="OmpA-like_sf"/>
</dbReference>
<dbReference type="KEGG" id="lyj:FKV23_12605"/>
<dbReference type="OrthoDB" id="28717at2"/>
<evidence type="ECO:0000259" key="5">
    <source>
        <dbReference type="PROSITE" id="PS51123"/>
    </source>
</evidence>
<feature type="region of interest" description="Disordered" evidence="4">
    <location>
        <begin position="2920"/>
        <end position="2944"/>
    </location>
</feature>
<dbReference type="InterPro" id="IPR006664">
    <property type="entry name" value="OMP_bac"/>
</dbReference>
<dbReference type="InterPro" id="IPR008966">
    <property type="entry name" value="Adhesion_dom_sf"/>
</dbReference>
<dbReference type="SUPFAM" id="SSF75011">
    <property type="entry name" value="3-carboxy-cis,cis-mucoante lactonizing enzyme"/>
    <property type="match status" value="1"/>
</dbReference>
<dbReference type="NCBIfam" id="TIGR01451">
    <property type="entry name" value="B_ant_repeat"/>
    <property type="match status" value="6"/>
</dbReference>
<dbReference type="Gene3D" id="2.60.40.740">
    <property type="match status" value="1"/>
</dbReference>
<proteinExistence type="predicted"/>
<dbReference type="SUPFAM" id="SSF103088">
    <property type="entry name" value="OmpA-like"/>
    <property type="match status" value="2"/>
</dbReference>
<dbReference type="Pfam" id="PF25549">
    <property type="entry name" value="DUF7927"/>
    <property type="match status" value="8"/>
</dbReference>
<feature type="region of interest" description="Disordered" evidence="4">
    <location>
        <begin position="863"/>
        <end position="905"/>
    </location>
</feature>
<dbReference type="Gene3D" id="3.30.1330.60">
    <property type="entry name" value="OmpA-like domain"/>
    <property type="match status" value="2"/>
</dbReference>
<evidence type="ECO:0000313" key="6">
    <source>
        <dbReference type="EMBL" id="QDH70826.1"/>
    </source>
</evidence>
<name>A0A514BTX5_9GAMM</name>
<dbReference type="InterPro" id="IPR057687">
    <property type="entry name" value="DUF7927"/>
</dbReference>
<feature type="compositionally biased region" description="Low complexity" evidence="4">
    <location>
        <begin position="869"/>
        <end position="882"/>
    </location>
</feature>